<protein>
    <submittedName>
        <fullName evidence="2">Genomic scaffold, ProqFM164S02</fullName>
    </submittedName>
</protein>
<dbReference type="OrthoDB" id="5401486at2759"/>
<dbReference type="STRING" id="1365484.W6QMY9"/>
<dbReference type="AlphaFoldDB" id="W6QMY9"/>
<sequence length="393" mass="45215">MQTSKDTPNTNPSFPVGHLRYDQKCSASDSASRVYEGFTFSKAMLEQSSTWICAKRTDMHRNQDEYFKMVHEGANQQSVAQQYQSISSDIRRAHVNQLIAEQRHNNPLVEWSCVYVKEHTQMFEAGNSRCAYYETVSMDVIIMQRPMKTQVHSRTSMGGPVATRKTFRPDTKSSFMCSRHRDISLTPDQNGKINAINSSGMSLEDTLDCSSESNSDPDDASMLSDQSDETSATDDRERMETETETGTETECQEPRPNQVFVQKQNASPYRREPSHGLHFRRKSQGCSGSLERRHGRNYLRDQFEVSPVKILGPRWAERVWSGSVPSRRYRMQVMNDNEIRSRMLDHREACLGHREQWLKRAFSEARQLERPQPVTDLPTVCRCTCRCAIKEDV</sequence>
<gene>
    <name evidence="2" type="ORF">PROQFM164_S02g001162</name>
</gene>
<proteinExistence type="predicted"/>
<keyword evidence="3" id="KW-1185">Reference proteome</keyword>
<feature type="region of interest" description="Disordered" evidence="1">
    <location>
        <begin position="150"/>
        <end position="175"/>
    </location>
</feature>
<accession>W6QMY9</accession>
<evidence type="ECO:0000256" key="1">
    <source>
        <dbReference type="SAM" id="MobiDB-lite"/>
    </source>
</evidence>
<dbReference type="Proteomes" id="UP000030686">
    <property type="component" value="Unassembled WGS sequence"/>
</dbReference>
<reference evidence="2" key="1">
    <citation type="journal article" date="2014" name="Nat. Commun.">
        <title>Multiple recent horizontal transfers of a large genomic region in cheese making fungi.</title>
        <authorList>
            <person name="Cheeseman K."/>
            <person name="Ropars J."/>
            <person name="Renault P."/>
            <person name="Dupont J."/>
            <person name="Gouzy J."/>
            <person name="Branca A."/>
            <person name="Abraham A.L."/>
            <person name="Ceppi M."/>
            <person name="Conseiller E."/>
            <person name="Debuchy R."/>
            <person name="Malagnac F."/>
            <person name="Goarin A."/>
            <person name="Silar P."/>
            <person name="Lacoste S."/>
            <person name="Sallet E."/>
            <person name="Bensimon A."/>
            <person name="Giraud T."/>
            <person name="Brygoo Y."/>
        </authorList>
    </citation>
    <scope>NUCLEOTIDE SEQUENCE [LARGE SCALE GENOMIC DNA]</scope>
    <source>
        <strain evidence="2">FM164</strain>
    </source>
</reference>
<name>W6QMY9_PENRF</name>
<feature type="compositionally biased region" description="Acidic residues" evidence="1">
    <location>
        <begin position="242"/>
        <end position="251"/>
    </location>
</feature>
<evidence type="ECO:0000313" key="2">
    <source>
        <dbReference type="EMBL" id="CDM31012.1"/>
    </source>
</evidence>
<dbReference type="OMA" id="VEWSCVY"/>
<evidence type="ECO:0000313" key="3">
    <source>
        <dbReference type="Proteomes" id="UP000030686"/>
    </source>
</evidence>
<organism evidence="2 3">
    <name type="scientific">Penicillium roqueforti (strain FM164)</name>
    <dbReference type="NCBI Taxonomy" id="1365484"/>
    <lineage>
        <taxon>Eukaryota</taxon>
        <taxon>Fungi</taxon>
        <taxon>Dikarya</taxon>
        <taxon>Ascomycota</taxon>
        <taxon>Pezizomycotina</taxon>
        <taxon>Eurotiomycetes</taxon>
        <taxon>Eurotiomycetidae</taxon>
        <taxon>Eurotiales</taxon>
        <taxon>Aspergillaceae</taxon>
        <taxon>Penicillium</taxon>
    </lineage>
</organism>
<feature type="region of interest" description="Disordered" evidence="1">
    <location>
        <begin position="202"/>
        <end position="291"/>
    </location>
</feature>
<dbReference type="EMBL" id="HG792016">
    <property type="protein sequence ID" value="CDM31012.1"/>
    <property type="molecule type" value="Genomic_DNA"/>
</dbReference>